<dbReference type="EMBL" id="CP063310">
    <property type="protein sequence ID" value="QOS68419.1"/>
    <property type="molecule type" value="Genomic_DNA"/>
</dbReference>
<evidence type="ECO:0000256" key="2">
    <source>
        <dbReference type="ARBA" id="ARBA00022525"/>
    </source>
</evidence>
<dbReference type="AlphaFoldDB" id="A0A6L7IM14"/>
<sequence length="1114" mass="117420">MLRTVRLATLSAAASIVIVLASLTVPLSAYASEEPLSPCIATDEQRATYAEDGTLEERTAFQEGLDNDEPTAGLIQQAIAREQASNGIATNAVPGNDGGMATVGKAHVLALRVSFPDKKFEAGDTLEALQALIGPRNEGEAALPSAGPYPYESMHAYYQRASYGTLTITGEAVDYEAQHERDYYTANIGQLYKEALDHLEASGVDLAQFDANGDGRIDAVYLHFAGADTGWGSVWWSNEQVLNVPDTTYANGTVQLWNAVALANPCDTAWAAQTMIHETGHVLGLPDYYQYASQQGGSTGRTGILTFDIMMLNQGDHNGFSKWMLGWLPESKITRVFANEDGIDVKRDGAVVQHVDPAEDGSSSVEQALAAFTSSNKNETGGIIVVANEDESMFSSYYLLQYDQFASNQSVYYGGAQGTESIPLPSGFRLYRVQAEVGSGGGYLVHSNAYGTTHDQLIELVDPDMREPHAEADSLIPSAIGSDEYGCMLYEGDGVSPQGYPSTNFYENANVGFTGLTISVTESEAAQGTVAISYSNADKPADPVDFTLTPTFDAVSNVCTLTFEASLAPMLTTPLPAATQLIVDGQHHALLDIAVDGTTVSLSCLLDAGSIGPSSTCEIVFPAGLFTLSRTSEGTTYSPEIRLPLKADASLTAVSRSGAYQGTEYTDGLVATSNVFTSPNGTKRFFQLADGALRLHTLDADDPARVTSRTIEGVSIPATIERASINVTPLSDTSAFAIVSAQYGPGAGYWIDLESGTVMASHPFEQTSTQPCTASGTTVLVVTYHYGPERGQLVTALTPREDGSVQARYGWTNAQSTASVDAGTLAFGFANAQGDTMEEARIVPTGTIVEALRDGATSPEDAPLAGELCTPERAEATLPLHESRALQDVQRAGARYYALMGPEFSSTAETSNLLIRFDDGGVEQARADVKASGGAQYQQLSVARYGTVALTARTELAKPKVTRSDVLFCDANLQPLSTLTTASSGMGAWLDDGSWLSVGLSLEASSGPKGSPEEAEAVGATEGGGTDDRLRVIYAITEQLDKEPTKPDDPDDPAKPEEPAGPGEDPQPLPKPDGAGDDAAHKLAPTGDPTGPLALAALAAALAAGGALARKRSR</sequence>
<feature type="region of interest" description="Disordered" evidence="5">
    <location>
        <begin position="1037"/>
        <end position="1092"/>
    </location>
</feature>
<dbReference type="SUPFAM" id="SSF55486">
    <property type="entry name" value="Metalloproteases ('zincins'), catalytic domain"/>
    <property type="match status" value="2"/>
</dbReference>
<dbReference type="Proteomes" id="UP000478463">
    <property type="component" value="Chromosome"/>
</dbReference>
<feature type="region of interest" description="Disordered" evidence="5">
    <location>
        <begin position="1003"/>
        <end position="1025"/>
    </location>
</feature>
<name>A0A6L7IM14_9ACTN</name>
<dbReference type="RefSeq" id="WP_160940722.1">
    <property type="nucleotide sequence ID" value="NZ_CP063310.1"/>
</dbReference>
<evidence type="ECO:0000256" key="3">
    <source>
        <dbReference type="ARBA" id="ARBA00022729"/>
    </source>
</evidence>
<feature type="compositionally biased region" description="Basic and acidic residues" evidence="5">
    <location>
        <begin position="1039"/>
        <end position="1058"/>
    </location>
</feature>
<keyword evidence="2" id="KW-0964">Secreted</keyword>
<keyword evidence="4" id="KW-0572">Peptidoglycan-anchor</keyword>
<dbReference type="PANTHER" id="PTHR41775:SF1">
    <property type="entry name" value="PEPTIDASE M6-LIKE DOMAIN-CONTAINING PROTEIN"/>
    <property type="match status" value="1"/>
</dbReference>
<evidence type="ECO:0000313" key="9">
    <source>
        <dbReference type="Proteomes" id="UP000478463"/>
    </source>
</evidence>
<evidence type="ECO:0000259" key="7">
    <source>
        <dbReference type="PROSITE" id="PS50847"/>
    </source>
</evidence>
<evidence type="ECO:0000313" key="8">
    <source>
        <dbReference type="EMBL" id="QOS68419.1"/>
    </source>
</evidence>
<gene>
    <name evidence="8" type="ORF">GS424_000655</name>
</gene>
<evidence type="ECO:0000256" key="1">
    <source>
        <dbReference type="ARBA" id="ARBA00022512"/>
    </source>
</evidence>
<dbReference type="PROSITE" id="PS50847">
    <property type="entry name" value="GRAM_POS_ANCHORING"/>
    <property type="match status" value="1"/>
</dbReference>
<proteinExistence type="predicted"/>
<dbReference type="KEGG" id="egd:GS424_000655"/>
<evidence type="ECO:0000256" key="5">
    <source>
        <dbReference type="SAM" id="MobiDB-lite"/>
    </source>
</evidence>
<organism evidence="8 9">
    <name type="scientific">Eggerthella guodeyinii</name>
    <dbReference type="NCBI Taxonomy" id="2690837"/>
    <lineage>
        <taxon>Bacteria</taxon>
        <taxon>Bacillati</taxon>
        <taxon>Actinomycetota</taxon>
        <taxon>Coriobacteriia</taxon>
        <taxon>Eggerthellales</taxon>
        <taxon>Eggerthellaceae</taxon>
        <taxon>Eggerthella</taxon>
    </lineage>
</organism>
<keyword evidence="3 6" id="KW-0732">Signal</keyword>
<keyword evidence="1" id="KW-0134">Cell wall</keyword>
<evidence type="ECO:0000256" key="6">
    <source>
        <dbReference type="SAM" id="SignalP"/>
    </source>
</evidence>
<evidence type="ECO:0000256" key="4">
    <source>
        <dbReference type="ARBA" id="ARBA00023088"/>
    </source>
</evidence>
<feature type="signal peptide" evidence="6">
    <location>
        <begin position="1"/>
        <end position="31"/>
    </location>
</feature>
<feature type="chain" id="PRO_5043904821" evidence="6">
    <location>
        <begin position="32"/>
        <end position="1114"/>
    </location>
</feature>
<accession>A0A6L7IM14</accession>
<dbReference type="InterPro" id="IPR019931">
    <property type="entry name" value="LPXTG_anchor"/>
</dbReference>
<feature type="domain" description="Gram-positive cocci surface proteins LPxTG" evidence="7">
    <location>
        <begin position="1083"/>
        <end position="1114"/>
    </location>
</feature>
<reference evidence="8 9" key="1">
    <citation type="submission" date="2020-10" db="EMBL/GenBank/DDBJ databases">
        <title>Eggerthella sp. nov., isolated from human feces.</title>
        <authorList>
            <person name="Yajun G."/>
        </authorList>
    </citation>
    <scope>NUCLEOTIDE SEQUENCE [LARGE SCALE GENOMIC DNA]</scope>
    <source>
        <strain evidence="8 9">HF-1101</strain>
    </source>
</reference>
<dbReference type="PANTHER" id="PTHR41775">
    <property type="entry name" value="SECRETED PROTEIN-RELATED"/>
    <property type="match status" value="1"/>
</dbReference>
<protein>
    <submittedName>
        <fullName evidence="8">Peptidase M6</fullName>
    </submittedName>
</protein>